<proteinExistence type="predicted"/>
<dbReference type="EMBL" id="CAJOBD010028919">
    <property type="protein sequence ID" value="CAF4276840.1"/>
    <property type="molecule type" value="Genomic_DNA"/>
</dbReference>
<evidence type="ECO:0000313" key="1">
    <source>
        <dbReference type="EMBL" id="CAF4276840.1"/>
    </source>
</evidence>
<dbReference type="Pfam" id="PF07081">
    <property type="entry name" value="DUF1349"/>
    <property type="match status" value="1"/>
</dbReference>
<evidence type="ECO:0000313" key="2">
    <source>
        <dbReference type="Proteomes" id="UP000663836"/>
    </source>
</evidence>
<name>A0A820GKJ4_9BILA</name>
<dbReference type="Gene3D" id="2.60.120.200">
    <property type="match status" value="1"/>
</dbReference>
<reference evidence="1" key="1">
    <citation type="submission" date="2021-02" db="EMBL/GenBank/DDBJ databases">
        <authorList>
            <person name="Nowell W R."/>
        </authorList>
    </citation>
    <scope>NUCLEOTIDE SEQUENCE</scope>
</reference>
<organism evidence="1 2">
    <name type="scientific">Rotaria sordida</name>
    <dbReference type="NCBI Taxonomy" id="392033"/>
    <lineage>
        <taxon>Eukaryota</taxon>
        <taxon>Metazoa</taxon>
        <taxon>Spiralia</taxon>
        <taxon>Gnathifera</taxon>
        <taxon>Rotifera</taxon>
        <taxon>Eurotatoria</taxon>
        <taxon>Bdelloidea</taxon>
        <taxon>Philodinida</taxon>
        <taxon>Philodinidae</taxon>
        <taxon>Rotaria</taxon>
    </lineage>
</organism>
<protein>
    <submittedName>
        <fullName evidence="1">Uncharacterized protein</fullName>
    </submittedName>
</protein>
<dbReference type="AlphaFoldDB" id="A0A820GKJ4"/>
<sequence length="65" mass="7452">KREKEAVHIEYAEGENGEFKMMRLAYFPLMDKSQPLMVGIMCASPGEDTQGFDITFNDLNIIEDH</sequence>
<gene>
    <name evidence="1" type="ORF">JBS370_LOCUS39623</name>
</gene>
<accession>A0A820GKJ4</accession>
<dbReference type="Proteomes" id="UP000663836">
    <property type="component" value="Unassembled WGS sequence"/>
</dbReference>
<feature type="non-terminal residue" evidence="1">
    <location>
        <position position="1"/>
    </location>
</feature>
<comment type="caution">
    <text evidence="1">The sequence shown here is derived from an EMBL/GenBank/DDBJ whole genome shotgun (WGS) entry which is preliminary data.</text>
</comment>
<dbReference type="InterPro" id="IPR009784">
    <property type="entry name" value="DUF1349"/>
</dbReference>